<keyword evidence="6" id="KW-1185">Reference proteome</keyword>
<dbReference type="Proteomes" id="UP001201273">
    <property type="component" value="Unassembled WGS sequence"/>
</dbReference>
<dbReference type="InterPro" id="IPR020084">
    <property type="entry name" value="NUDIX_hydrolase_CS"/>
</dbReference>
<evidence type="ECO:0000313" key="5">
    <source>
        <dbReference type="EMBL" id="MCE2596472.1"/>
    </source>
</evidence>
<evidence type="ECO:0000256" key="1">
    <source>
        <dbReference type="ARBA" id="ARBA00001946"/>
    </source>
</evidence>
<dbReference type="InterPro" id="IPR015797">
    <property type="entry name" value="NUDIX_hydrolase-like_dom_sf"/>
</dbReference>
<proteinExistence type="inferred from homology"/>
<gene>
    <name evidence="5" type="ORF">K6Y31_16875</name>
</gene>
<dbReference type="SUPFAM" id="SSF55811">
    <property type="entry name" value="Nudix"/>
    <property type="match status" value="1"/>
</dbReference>
<dbReference type="RefSeq" id="WP_233054108.1">
    <property type="nucleotide sequence ID" value="NZ_JAIMJA010000019.1"/>
</dbReference>
<comment type="similarity">
    <text evidence="3">Belongs to the Nudix hydrolase family.</text>
</comment>
<sequence>MSDYIKDIRSKIGNIPLMLPSVAAVIINGDGELLLQEKTNEPWSLPAGMIELGESPKEAMVREVREETGLVVNPTEVLGVFGGNEFSYTYPNGHQVEYTIILMLCEIVGKSNNKLDPETKSLNYFSKENMPELALPYPVEVLFNKASSVFIK</sequence>
<evidence type="ECO:0000256" key="3">
    <source>
        <dbReference type="RuleBase" id="RU003476"/>
    </source>
</evidence>
<accession>A0ABS8WEC0</accession>
<evidence type="ECO:0000256" key="2">
    <source>
        <dbReference type="ARBA" id="ARBA00022801"/>
    </source>
</evidence>
<dbReference type="EMBL" id="JAIMJA010000019">
    <property type="protein sequence ID" value="MCE2596472.1"/>
    <property type="molecule type" value="Genomic_DNA"/>
</dbReference>
<comment type="cofactor">
    <cofactor evidence="1">
        <name>Mg(2+)</name>
        <dbReference type="ChEBI" id="CHEBI:18420"/>
    </cofactor>
</comment>
<reference evidence="5 6" key="1">
    <citation type="journal article" date="2022" name="Environ. Microbiol. Rep.">
        <title>Eco-phylogenetic analyses reveal divergent evolution of vitamin B12 metabolism in the marine bacterial family 'Psychromonadaceae'.</title>
        <authorList>
            <person name="Jin X."/>
            <person name="Yang Y."/>
            <person name="Cao H."/>
            <person name="Gao B."/>
            <person name="Zhao Z."/>
        </authorList>
    </citation>
    <scope>NUCLEOTIDE SEQUENCE [LARGE SCALE GENOMIC DNA]</scope>
    <source>
        <strain evidence="5 6">MKS20</strain>
    </source>
</reference>
<dbReference type="PROSITE" id="PS51462">
    <property type="entry name" value="NUDIX"/>
    <property type="match status" value="1"/>
</dbReference>
<dbReference type="Gene3D" id="3.90.79.10">
    <property type="entry name" value="Nucleoside Triphosphate Pyrophosphohydrolase"/>
    <property type="match status" value="1"/>
</dbReference>
<evidence type="ECO:0000313" key="6">
    <source>
        <dbReference type="Proteomes" id="UP001201273"/>
    </source>
</evidence>
<name>A0ABS8WEC0_9GAMM</name>
<protein>
    <submittedName>
        <fullName evidence="5">NUDIX domain-containing protein</fullName>
    </submittedName>
</protein>
<organism evidence="5 6">
    <name type="scientific">Motilimonas cestriensis</name>
    <dbReference type="NCBI Taxonomy" id="2742685"/>
    <lineage>
        <taxon>Bacteria</taxon>
        <taxon>Pseudomonadati</taxon>
        <taxon>Pseudomonadota</taxon>
        <taxon>Gammaproteobacteria</taxon>
        <taxon>Alteromonadales</taxon>
        <taxon>Alteromonadales genera incertae sedis</taxon>
        <taxon>Motilimonas</taxon>
    </lineage>
</organism>
<dbReference type="InterPro" id="IPR000086">
    <property type="entry name" value="NUDIX_hydrolase_dom"/>
</dbReference>
<feature type="domain" description="Nudix hydrolase" evidence="4">
    <location>
        <begin position="17"/>
        <end position="147"/>
    </location>
</feature>
<dbReference type="PANTHER" id="PTHR43046:SF2">
    <property type="entry name" value="8-OXO-DGTP DIPHOSPHATASE-RELATED"/>
    <property type="match status" value="1"/>
</dbReference>
<keyword evidence="2 3" id="KW-0378">Hydrolase</keyword>
<dbReference type="InterPro" id="IPR020476">
    <property type="entry name" value="Nudix_hydrolase"/>
</dbReference>
<dbReference type="Pfam" id="PF00293">
    <property type="entry name" value="NUDIX"/>
    <property type="match status" value="1"/>
</dbReference>
<evidence type="ECO:0000259" key="4">
    <source>
        <dbReference type="PROSITE" id="PS51462"/>
    </source>
</evidence>
<dbReference type="PANTHER" id="PTHR43046">
    <property type="entry name" value="GDP-MANNOSE MANNOSYL HYDROLASE"/>
    <property type="match status" value="1"/>
</dbReference>
<comment type="caution">
    <text evidence="5">The sequence shown here is derived from an EMBL/GenBank/DDBJ whole genome shotgun (WGS) entry which is preliminary data.</text>
</comment>
<dbReference type="PROSITE" id="PS00893">
    <property type="entry name" value="NUDIX_BOX"/>
    <property type="match status" value="1"/>
</dbReference>
<dbReference type="PRINTS" id="PR00502">
    <property type="entry name" value="NUDIXFAMILY"/>
</dbReference>